<dbReference type="OrthoDB" id="2020070at2759"/>
<proteinExistence type="predicted"/>
<evidence type="ECO:0008006" key="2">
    <source>
        <dbReference type="Google" id="ProtNLM"/>
    </source>
</evidence>
<sequence length="966" mass="110462">MPWSNLFIKRHARLLLYFFALVIITASVRQFIQPSPSPVVLDVPIAQTNDSDLNVSTTPLRKTVSVPTFTDTFWPSFESWKQDGWTFRIPDNNKKTSRVHRIQAYVEQQPDDLTTPFESVHATLTVIVRVTDHAQIQSQIQSLAAQTLKPSTVWLIVPEAMDDVVSHDDMDIRVIVQESVTSYEKGMAGESPWLAMIAPLIISNNNDTTTEEWVWILDHSNVQPTSSDYAASMIHLANSSYQGALLGTMDTGILLPSNFYTQHTDIICLPDARLPNVAQPVDMLTDSWFMRKTWLSLLTSQQQPSLYNTPIGYYISQTLQQHGNIPTLALPSLPSLRIHQQSCKRVQQQWKQHQPWQQLFALKTTPTALDYRQSTMRRAIKQLDTVLFVVDGADQAMAFIPLLCRFEYTVHAVVTGATRGLAGRTLEETLRQTNDCGKRVIIHDLDLGFADDTSNAMAQQVVTGVSRLIQVLQPRVALYINQANQHVLSSSLAHLDGTVPIGLPMDHITHALWIAQLPLDALEQWHRPEIKLVIITDRRPHALSRLFQSADRSYYLGDKIDLVVHLEQSSDAATRMLVNGLKWRHGTKILRHRIRKGGLMPAIVESWYPASDDEYAVLLEDDVEVSPLFYVWAKYSILQYRYHQSKENDDLRQRLYGVSLYSPRNLELHPAGRRPFHPDHVLVNHFPPRMPYVSQVPCSWGAVYFPEHWREFHQYLTARLADLDQPPKRLNITVPDSRSERWKKSWKKYFIELVYLRAYVMLYPNFQEFESFSTNHLETGTHVKSTTKRNNAIHSFLVPLMQRDTILAQLPNHRLPSEFQDLPVLDLWGYLRTHDALDTTAAQWHARVSTCERQQKNFDASDLLCPFSTPPTPDPVRPKKVKVVYAVEPIEYVKASNQDKIMYDPEEEGPVPINVATMPSEPDDGSIRWDDAQLALVDDLMWINQLYDQSTGLQDILAADAELDLE</sequence>
<organism evidence="1">
    <name type="scientific">Lichtheimia ramosa</name>
    <dbReference type="NCBI Taxonomy" id="688394"/>
    <lineage>
        <taxon>Eukaryota</taxon>
        <taxon>Fungi</taxon>
        <taxon>Fungi incertae sedis</taxon>
        <taxon>Mucoromycota</taxon>
        <taxon>Mucoromycotina</taxon>
        <taxon>Mucoromycetes</taxon>
        <taxon>Mucorales</taxon>
        <taxon>Lichtheimiaceae</taxon>
        <taxon>Lichtheimia</taxon>
    </lineage>
</organism>
<dbReference type="InterPro" id="IPR029044">
    <property type="entry name" value="Nucleotide-diphossugar_trans"/>
</dbReference>
<dbReference type="Gene3D" id="3.90.550.10">
    <property type="entry name" value="Spore Coat Polysaccharide Biosynthesis Protein SpsA, Chain A"/>
    <property type="match status" value="1"/>
</dbReference>
<dbReference type="SUPFAM" id="SSF53448">
    <property type="entry name" value="Nucleotide-diphospho-sugar transferases"/>
    <property type="match status" value="1"/>
</dbReference>
<dbReference type="PANTHER" id="PTHR33604:SF3">
    <property type="entry name" value="OSJNBA0004B13.7 PROTEIN"/>
    <property type="match status" value="1"/>
</dbReference>
<reference evidence="1" key="1">
    <citation type="journal article" date="2014" name="Genome Announc.">
        <title>De novo whole-genome sequence and genome annotation of Lichtheimia ramosa.</title>
        <authorList>
            <person name="Linde J."/>
            <person name="Schwartze V."/>
            <person name="Binder U."/>
            <person name="Lass-Florl C."/>
            <person name="Voigt K."/>
            <person name="Horn F."/>
        </authorList>
    </citation>
    <scope>NUCLEOTIDE SEQUENCE</scope>
    <source>
        <strain evidence="1">JMRC FSU:6197</strain>
    </source>
</reference>
<name>A0A077WIK4_9FUNG</name>
<dbReference type="PANTHER" id="PTHR33604">
    <property type="entry name" value="OSJNBA0004B13.7 PROTEIN"/>
    <property type="match status" value="1"/>
</dbReference>
<accession>A0A077WIK4</accession>
<gene>
    <name evidence="1" type="ORF">LRAMOSA09426</name>
</gene>
<dbReference type="AlphaFoldDB" id="A0A077WIK4"/>
<protein>
    <recommendedName>
        <fullName evidence="2">Glycosyl transferase 64 domain-containing protein</fullName>
    </recommendedName>
</protein>
<dbReference type="EMBL" id="LK023322">
    <property type="protein sequence ID" value="CDS06903.1"/>
    <property type="molecule type" value="Genomic_DNA"/>
</dbReference>
<evidence type="ECO:0000313" key="1">
    <source>
        <dbReference type="EMBL" id="CDS06903.1"/>
    </source>
</evidence>